<dbReference type="EMBL" id="MGGW01000005">
    <property type="protein sequence ID" value="OGM55104.1"/>
    <property type="molecule type" value="Genomic_DNA"/>
</dbReference>
<protein>
    <submittedName>
        <fullName evidence="1">Uncharacterized protein</fullName>
    </submittedName>
</protein>
<name>A0A1F8ATN7_9BACT</name>
<organism evidence="1 2">
    <name type="scientific">Candidatus Woesebacteria bacterium RIFCSPHIGHO2_12_FULL_41_24</name>
    <dbReference type="NCBI Taxonomy" id="1802510"/>
    <lineage>
        <taxon>Bacteria</taxon>
        <taxon>Candidatus Woeseibacteriota</taxon>
    </lineage>
</organism>
<reference evidence="1 2" key="1">
    <citation type="journal article" date="2016" name="Nat. Commun.">
        <title>Thousands of microbial genomes shed light on interconnected biogeochemical processes in an aquifer system.</title>
        <authorList>
            <person name="Anantharaman K."/>
            <person name="Brown C.T."/>
            <person name="Hug L.A."/>
            <person name="Sharon I."/>
            <person name="Castelle C.J."/>
            <person name="Probst A.J."/>
            <person name="Thomas B.C."/>
            <person name="Singh A."/>
            <person name="Wilkins M.J."/>
            <person name="Karaoz U."/>
            <person name="Brodie E.L."/>
            <person name="Williams K.H."/>
            <person name="Hubbard S.S."/>
            <person name="Banfield J.F."/>
        </authorList>
    </citation>
    <scope>NUCLEOTIDE SEQUENCE [LARGE SCALE GENOMIC DNA]</scope>
</reference>
<accession>A0A1F8ATN7</accession>
<proteinExistence type="predicted"/>
<dbReference type="AlphaFoldDB" id="A0A1F8ATN7"/>
<gene>
    <name evidence="1" type="ORF">A3E44_04255</name>
</gene>
<dbReference type="Proteomes" id="UP000178603">
    <property type="component" value="Unassembled WGS sequence"/>
</dbReference>
<evidence type="ECO:0000313" key="2">
    <source>
        <dbReference type="Proteomes" id="UP000178603"/>
    </source>
</evidence>
<sequence>MREYETRVATPHDITGMAQFETRKLLELIMNGVLPECDLSFGSDEICPRIDFNQLRRMRATHLENDQGQNGRVQIVCLDRNGQITGSGKVRIVPEEKRAVFYGNYADRNTGLHVLRASIKELEKLESEFGTTITTVSISRYEQSENSKPFFKTIAGWVNGAKTDSIIIDTYKWKGHNVFRFTTSRDVFEDLVEEFAPKVSAFLS</sequence>
<comment type="caution">
    <text evidence="1">The sequence shown here is derived from an EMBL/GenBank/DDBJ whole genome shotgun (WGS) entry which is preliminary data.</text>
</comment>
<evidence type="ECO:0000313" key="1">
    <source>
        <dbReference type="EMBL" id="OGM55104.1"/>
    </source>
</evidence>